<reference evidence="1 2" key="1">
    <citation type="submission" date="2014-04" db="EMBL/GenBank/DDBJ databases">
        <authorList>
            <consortium name="DOE Joint Genome Institute"/>
            <person name="Kuo A."/>
            <person name="Kohler A."/>
            <person name="Jargeat P."/>
            <person name="Nagy L.G."/>
            <person name="Floudas D."/>
            <person name="Copeland A."/>
            <person name="Barry K.W."/>
            <person name="Cichocki N."/>
            <person name="Veneault-Fourrey C."/>
            <person name="LaButti K."/>
            <person name="Lindquist E.A."/>
            <person name="Lipzen A."/>
            <person name="Lundell T."/>
            <person name="Morin E."/>
            <person name="Murat C."/>
            <person name="Sun H."/>
            <person name="Tunlid A."/>
            <person name="Henrissat B."/>
            <person name="Grigoriev I.V."/>
            <person name="Hibbett D.S."/>
            <person name="Martin F."/>
            <person name="Nordberg H.P."/>
            <person name="Cantor M.N."/>
            <person name="Hua S.X."/>
        </authorList>
    </citation>
    <scope>NUCLEOTIDE SEQUENCE [LARGE SCALE GENOMIC DNA]</scope>
    <source>
        <strain evidence="1 2">Ve08.2h10</strain>
    </source>
</reference>
<dbReference type="AlphaFoldDB" id="A0A0D0D7K4"/>
<dbReference type="OrthoDB" id="3263473at2759"/>
<dbReference type="HOGENOM" id="CLU_1305209_0_0_1"/>
<name>A0A0D0D7K4_9AGAM</name>
<dbReference type="Proteomes" id="UP000054538">
    <property type="component" value="Unassembled WGS sequence"/>
</dbReference>
<reference evidence="2" key="2">
    <citation type="submission" date="2015-01" db="EMBL/GenBank/DDBJ databases">
        <title>Evolutionary Origins and Diversification of the Mycorrhizal Mutualists.</title>
        <authorList>
            <consortium name="DOE Joint Genome Institute"/>
            <consortium name="Mycorrhizal Genomics Consortium"/>
            <person name="Kohler A."/>
            <person name="Kuo A."/>
            <person name="Nagy L.G."/>
            <person name="Floudas D."/>
            <person name="Copeland A."/>
            <person name="Barry K.W."/>
            <person name="Cichocki N."/>
            <person name="Veneault-Fourrey C."/>
            <person name="LaButti K."/>
            <person name="Lindquist E.A."/>
            <person name="Lipzen A."/>
            <person name="Lundell T."/>
            <person name="Morin E."/>
            <person name="Murat C."/>
            <person name="Riley R."/>
            <person name="Ohm R."/>
            <person name="Sun H."/>
            <person name="Tunlid A."/>
            <person name="Henrissat B."/>
            <person name="Grigoriev I.V."/>
            <person name="Hibbett D.S."/>
            <person name="Martin F."/>
        </authorList>
    </citation>
    <scope>NUCLEOTIDE SEQUENCE [LARGE SCALE GENOMIC DNA]</scope>
    <source>
        <strain evidence="2">Ve08.2h10</strain>
    </source>
</reference>
<dbReference type="STRING" id="930991.A0A0D0D7K4"/>
<accession>A0A0D0D7K4</accession>
<gene>
    <name evidence="1" type="ORF">PAXRUDRAFT_36389</name>
</gene>
<protein>
    <submittedName>
        <fullName evidence="1">Uncharacterized protein</fullName>
    </submittedName>
</protein>
<keyword evidence="2" id="KW-1185">Reference proteome</keyword>
<evidence type="ECO:0000313" key="1">
    <source>
        <dbReference type="EMBL" id="KIK79696.1"/>
    </source>
</evidence>
<proteinExistence type="predicted"/>
<evidence type="ECO:0000313" key="2">
    <source>
        <dbReference type="Proteomes" id="UP000054538"/>
    </source>
</evidence>
<dbReference type="EMBL" id="KN826210">
    <property type="protein sequence ID" value="KIK79696.1"/>
    <property type="molecule type" value="Genomic_DNA"/>
</dbReference>
<organism evidence="1 2">
    <name type="scientific">Paxillus rubicundulus Ve08.2h10</name>
    <dbReference type="NCBI Taxonomy" id="930991"/>
    <lineage>
        <taxon>Eukaryota</taxon>
        <taxon>Fungi</taxon>
        <taxon>Dikarya</taxon>
        <taxon>Basidiomycota</taxon>
        <taxon>Agaricomycotina</taxon>
        <taxon>Agaricomycetes</taxon>
        <taxon>Agaricomycetidae</taxon>
        <taxon>Boletales</taxon>
        <taxon>Paxilineae</taxon>
        <taxon>Paxillaceae</taxon>
        <taxon>Paxillus</taxon>
    </lineage>
</organism>
<sequence length="211" mass="23936">MFFRMSQWIASKDDGLEHESEDIKLWLPSKHVASHRWQRANTRAHALLSHIDDKAKAIATRYNTAHNALITLKGTGDCGGKLKTLSDKHIDLDYPTGKQRKKKSSDVGRGLGEGYHVILWIWHSQGVLAGRSDAALNETVHVEWAKSRACELHWKKEVLLLKEEMQHAEDWKMLPPVENGDNATMKGAAAYAHQQVAIQQYLLEHFEGLWG</sequence>
<dbReference type="InParanoid" id="A0A0D0D7K4"/>